<feature type="region of interest" description="Disordered" evidence="1">
    <location>
        <begin position="113"/>
        <end position="138"/>
    </location>
</feature>
<proteinExistence type="predicted"/>
<dbReference type="OrthoDB" id="5521299at2759"/>
<protein>
    <recommendedName>
        <fullName evidence="2">LYR motif-containing protein Cup1-like N-terminal domain-containing protein</fullName>
    </recommendedName>
</protein>
<dbReference type="InterPro" id="IPR046896">
    <property type="entry name" value="Cup1-like_N"/>
</dbReference>
<feature type="region of interest" description="Disordered" evidence="1">
    <location>
        <begin position="336"/>
        <end position="371"/>
    </location>
</feature>
<evidence type="ECO:0000313" key="3">
    <source>
        <dbReference type="EMBL" id="KAG9258925.1"/>
    </source>
</evidence>
<name>A0A9P7ZVD8_9HYPO</name>
<organism evidence="3 4">
    <name type="scientific">Emericellopsis atlantica</name>
    <dbReference type="NCBI Taxonomy" id="2614577"/>
    <lineage>
        <taxon>Eukaryota</taxon>
        <taxon>Fungi</taxon>
        <taxon>Dikarya</taxon>
        <taxon>Ascomycota</taxon>
        <taxon>Pezizomycotina</taxon>
        <taxon>Sordariomycetes</taxon>
        <taxon>Hypocreomycetidae</taxon>
        <taxon>Hypocreales</taxon>
        <taxon>Bionectriaceae</taxon>
        <taxon>Emericellopsis</taxon>
    </lineage>
</organism>
<dbReference type="EMBL" id="MU251242">
    <property type="protein sequence ID" value="KAG9258925.1"/>
    <property type="molecule type" value="Genomic_DNA"/>
</dbReference>
<evidence type="ECO:0000256" key="1">
    <source>
        <dbReference type="SAM" id="MobiDB-lite"/>
    </source>
</evidence>
<reference evidence="3" key="1">
    <citation type="journal article" date="2021" name="IMA Fungus">
        <title>Genomic characterization of three marine fungi, including Emericellopsis atlantica sp. nov. with signatures of a generalist lifestyle and marine biomass degradation.</title>
        <authorList>
            <person name="Hagestad O.C."/>
            <person name="Hou L."/>
            <person name="Andersen J.H."/>
            <person name="Hansen E.H."/>
            <person name="Altermark B."/>
            <person name="Li C."/>
            <person name="Kuhnert E."/>
            <person name="Cox R.J."/>
            <person name="Crous P.W."/>
            <person name="Spatafora J.W."/>
            <person name="Lail K."/>
            <person name="Amirebrahimi M."/>
            <person name="Lipzen A."/>
            <person name="Pangilinan J."/>
            <person name="Andreopoulos W."/>
            <person name="Hayes R.D."/>
            <person name="Ng V."/>
            <person name="Grigoriev I.V."/>
            <person name="Jackson S.A."/>
            <person name="Sutton T.D.S."/>
            <person name="Dobson A.D.W."/>
            <person name="Rama T."/>
        </authorList>
    </citation>
    <scope>NUCLEOTIDE SEQUENCE</scope>
    <source>
        <strain evidence="3">TS7</strain>
    </source>
</reference>
<evidence type="ECO:0000313" key="4">
    <source>
        <dbReference type="Proteomes" id="UP000887229"/>
    </source>
</evidence>
<sequence length="371" mass="42149">MFQPAPSHPLHLYRHLLRQTSYLPPVLSPTFRARLRRTFRQNRYQKTHIARRIARAKASLRTLSAANNGDSKCMRHLIDEGFGRSGKRRATLLRQFLVPEGPEDSDALEALTSGHQEPVPPSLEVTQEGQSSEATQIKPKKQKYGFLQAWDRPKLLRFLKSQKDQMGVASADRGVLWNVGDIKSVKEDNEVPELNKWGKPPGETLVRAKQAKFWKRNVEKILPPLGRGEWEMLEKLSIGLQADGDKEYRIPEKRTPAKTADAAWDWKEYAVQPTSHIERAAQIKQRQRHGDLSGNPYLGRAKRDSVSDRWYKRTYGQAWRKSAYVEEDPNKLKKKFAWGGAPQSTPGPAPEQMGVFQGVSARGEVASKGRS</sequence>
<dbReference type="CDD" id="cd20273">
    <property type="entry name" value="Complex1_LYR_unchar"/>
    <property type="match status" value="1"/>
</dbReference>
<dbReference type="Pfam" id="PF20263">
    <property type="entry name" value="LYRM2-like"/>
    <property type="match status" value="1"/>
</dbReference>
<keyword evidence="4" id="KW-1185">Reference proteome</keyword>
<gene>
    <name evidence="3" type="ORF">F5Z01DRAFT_9437</name>
</gene>
<dbReference type="GeneID" id="70298147"/>
<feature type="compositionally biased region" description="Polar residues" evidence="1">
    <location>
        <begin position="124"/>
        <end position="135"/>
    </location>
</feature>
<dbReference type="RefSeq" id="XP_046122849.1">
    <property type="nucleotide sequence ID" value="XM_046267244.1"/>
</dbReference>
<accession>A0A9P7ZVD8</accession>
<comment type="caution">
    <text evidence="3">The sequence shown here is derived from an EMBL/GenBank/DDBJ whole genome shotgun (WGS) entry which is preliminary data.</text>
</comment>
<dbReference type="AlphaFoldDB" id="A0A9P7ZVD8"/>
<feature type="domain" description="LYR motif-containing protein Cup1-like N-terminal" evidence="2">
    <location>
        <begin position="12"/>
        <end position="93"/>
    </location>
</feature>
<evidence type="ECO:0000259" key="2">
    <source>
        <dbReference type="Pfam" id="PF20263"/>
    </source>
</evidence>
<dbReference type="Proteomes" id="UP000887229">
    <property type="component" value="Unassembled WGS sequence"/>
</dbReference>